<evidence type="ECO:0008006" key="3">
    <source>
        <dbReference type="Google" id="ProtNLM"/>
    </source>
</evidence>
<organism evidence="1 2">
    <name type="scientific">Pricia mediterranea</name>
    <dbReference type="NCBI Taxonomy" id="3076079"/>
    <lineage>
        <taxon>Bacteria</taxon>
        <taxon>Pseudomonadati</taxon>
        <taxon>Bacteroidota</taxon>
        <taxon>Flavobacteriia</taxon>
        <taxon>Flavobacteriales</taxon>
        <taxon>Flavobacteriaceae</taxon>
        <taxon>Pricia</taxon>
    </lineage>
</organism>
<evidence type="ECO:0000313" key="2">
    <source>
        <dbReference type="Proteomes" id="UP001250656"/>
    </source>
</evidence>
<comment type="caution">
    <text evidence="1">The sequence shown here is derived from an EMBL/GenBank/DDBJ whole genome shotgun (WGS) entry which is preliminary data.</text>
</comment>
<dbReference type="PROSITE" id="PS51257">
    <property type="entry name" value="PROKAR_LIPOPROTEIN"/>
    <property type="match status" value="1"/>
</dbReference>
<sequence length="143" mass="16386">MKKHILLLTLAFAAIVTSCKEEKEATQMKEVIAVHDEVMPKMGQLGQLVGKLKERENDSTDLGKEYREARIDLQEANQAMMDWMQNFGDRFSPDEIMKGKELSPEKQEWLDEEEEKVKALREQINSSIENAQEVLAVDNDTTS</sequence>
<name>A0ABU3L469_9FLAO</name>
<dbReference type="RefSeq" id="WP_314013884.1">
    <property type="nucleotide sequence ID" value="NZ_JAVTTP010000001.1"/>
</dbReference>
<proteinExistence type="predicted"/>
<evidence type="ECO:0000313" key="1">
    <source>
        <dbReference type="EMBL" id="MDT7828524.1"/>
    </source>
</evidence>
<protein>
    <recommendedName>
        <fullName evidence="3">Viral A-type inclusion protein</fullName>
    </recommendedName>
</protein>
<dbReference type="Proteomes" id="UP001250656">
    <property type="component" value="Unassembled WGS sequence"/>
</dbReference>
<gene>
    <name evidence="1" type="ORF">RQM65_07605</name>
</gene>
<dbReference type="EMBL" id="JAVTTP010000001">
    <property type="protein sequence ID" value="MDT7828524.1"/>
    <property type="molecule type" value="Genomic_DNA"/>
</dbReference>
<keyword evidence="2" id="KW-1185">Reference proteome</keyword>
<reference evidence="1 2" key="1">
    <citation type="submission" date="2023-09" db="EMBL/GenBank/DDBJ databases">
        <title>Novel taxa isolated from Blanes Bay.</title>
        <authorList>
            <person name="Rey-Velasco X."/>
            <person name="Lucena T."/>
        </authorList>
    </citation>
    <scope>NUCLEOTIDE SEQUENCE [LARGE SCALE GENOMIC DNA]</scope>
    <source>
        <strain evidence="1 2">S334</strain>
    </source>
</reference>
<accession>A0ABU3L469</accession>